<comment type="caution">
    <text evidence="2">The sequence shown here is derived from an EMBL/GenBank/DDBJ whole genome shotgun (WGS) entry which is preliminary data.</text>
</comment>
<evidence type="ECO:0000256" key="1">
    <source>
        <dbReference type="SAM" id="SignalP"/>
    </source>
</evidence>
<reference evidence="2 3" key="1">
    <citation type="submission" date="2019-06" db="EMBL/GenBank/DDBJ databases">
        <title>A novel bacterium of genus Pontibacter, isolated from marine sediment.</title>
        <authorList>
            <person name="Huang H."/>
            <person name="Mo K."/>
            <person name="Hu Y."/>
        </authorList>
    </citation>
    <scope>NUCLEOTIDE SEQUENCE [LARGE SCALE GENOMIC DNA]</scope>
    <source>
        <strain evidence="2 3">HB172049</strain>
    </source>
</reference>
<sequence length="4420" mass="443319">MNRLLSTLTIFFLLSLYCSKALGQDINWVETAGGVSNDHGRAIQTDGAGNLYVLGHFSAPSATFGSTSLTTAGTGTYLAKYSNTGKVLWVNKISDTNVLDAGDLKIDASGNSYVVTTFAGTTALGGKSLTSSGASDIVVAKYNTNGGVVWATLAGGAASETGFGIAIDAAGNSFITGSFSGASSFGSANLSSAGSTDGFVAKLNADGSFAWAKNVGGSGEDNGRSIVADASGTVYVAGNFNGDFSLGTTTLTHSGKQDIFLVAYSSAGVLRWAKKAGDSNADEVTSLAIDGAGNLYLGGNFTRSTSFGGISISGNGNSQDIFLAKYTSTGTSVWAKAAGGKNLDELGDIHADTNGNLYLTGSYSGAVTLAGMPLKEFGGLDIFAAHYLSDGTAQWAIGAGSAVDDRGLGISSDAGRNVYVTGYFQGNTTNFGGIVIPNRGGEEIFVSKLIPALVTTNVTPGPYCAGQAITVSYKASQNFNTYSVQLSDANGSFANPVPIGATVSNNTTGTIAATIPADTPAGSKYRIRVVASAYGLAGTDNGTDLTVNPVPAPPVVSASSPGVGGNLFLTASGVPGATYSWTGPNGFTSNEQNPTRPGMTAGDAGTYTVTMSVNGCTSTASVTVVLADVPTFDVDLRGNPNGFWDSPAVKRAGSVCGDDNCVVFNVLLDPASAGLELEIPDGSIPPGSMFYEINCDMQAPVGEPICIENTGIIQLSLCKPGNNKNVFRIKSISPYDPQGDISVTAGCSASLTAPLAFNEASIVWKDVTGGGEYLKYLDYTSGKRTVTVSPDDNAPAYVDYAVSGTSMQSPCSSTPYEDTIRVYFYPPPTITIGPEPAILCPDGSGVTLVSEVTGGDGNWDYIWTDPFGNVVGTQPDYTATNVGTYKLEVRNSNYPNCREFSASVEVVSNLAADAGPDQLVCSQNGVQLNGVVTAALGGVWSGGGGSFSPSNTDLNAVYTPTAAELAAGSVNLTLTSTGNGSCSAVLDDVLITFYPIDVELTGTPVICSGTLGTVTANVTGGNGTISYKWSSGETTPTITGKAAGTYTVSITDGQSCAVEKSFTVTEVTGPSGFTAAAASSTCGASNGSVSVSSITDGTAPYTYSIDGATYQAQATLSGLAAGNYTVYVKDANGCSVAQSVTITDIAGPTAVAATSVAASCANNDGSITVGTVTGGTSSYTYSINGTSFQSAASFTGLAAGTYTLTAKDANGCTVTTSVTVSQNVLSSFASTTAPSTCGSDNGSVTLGKVTGGFAPYTYSRDGVNFQASATLTGFVAGSHTITVKDAKGCTFSKSITITDVAGPTDLAATAKASTCGDSNAEITVTGVTGGTGTYTYSIDGTAFQSSATFTGLAAGNYTVYVQDGNGCTYSEVIRVTNIAGPAFTATAQASTCGASNGNITVNSPTAGTAPFKYSKDGSTFQDAATFTNLAAGTYNITVKDANGCTLTQAVEVTDIEGPSDVALTSESSTCGASNASITVGAVTGGTPTYTYSIDGKTFQASASFGSLAAGDYTITVKDANSCTFSKTITVTDIAGPTDLTATTQATTCGSNNGEITITGVTGGTGDYTYSKDGVNFQATATLTGFVAGSHMIFVKDANGCTFSKSFTVADIAGPTAVAATSQPASCNNNDGSISVGKVTGGTSGYTYSIDGTNFQSGTSFTGLASGNYTVTAKDANGCAVTTSVTVTKQTLTSFNLTAQPSTCGASNASITVSNVLGGFAPYTYSTDGVNFQASGTLSGLAAGAHTVTVKDARGCTLTKNIIISNIPGPADLRVTTKASTCGASNAEITVANVTGGSGAYTYSIDGVNFQASASFTGLAAGNYTVSVKDGNGCVYAEAVDLTNIAGPEFTATATASTCGASNGSISVNDITGGTAPYTYSVDGSTYQTSNTFGQLLAGTYNITVKDANGCTLVKAVTVSDVAGPSDVALTSQSSTCGDSNGSISVGAVTGGTSTYTYSIDGKAFQTSSTFGNLLAGDYTVTVKDANGCTITKTIAVTDVAGPSSLTANATSSTCGASNGELTVTGVTGGTAPYTYSKDGTAFSASVTLTGFAAGTHTIYAKDANGCVVSGAFTVTDIAGPTAVAATSQPASCNDNDGSILVGKVTGGTSAYTYSIDGASFQSATSFTGLAAGTYTLTAKDANGCTVTTTVTVRTNKPTNFASTTAPSTCGSDNGSVTLGKVTGGFAPYTYSRDGVNFQASATLTGFVAGTHTITVKDAKGCTFSKAITVTDIAGPSDLATAATASTCGNSNGEFKVSGVTGGTMPYAYSIDGTNFQESDTFAALGEGIYIVTVKDANGCTYAEEVAVSNIAGPSFTLSAQASTCGASNGSITVNSPTGGTAPYSYAINNGSFQSSATFSGLVADDYNITVKDANGCTLTQAVAVTDIAGPSGLELASASSTCGAANGSITVGKVTGGTAPYTYSLAGAAFQSSQEFENVLAGTYTITVKDANGCTFSASITVTDIAGPTDLTATSRASTCGSNNGELTVSGVTGGVAPYTYSKDGVNYQASATLTGFVAGSHTIFVKDANGCTFSKSFTVTDIAGPTAVAATSQPASCQDNDGSITVGAVTGGTSGYTYSINGTDFQSATSFTGLASGTYTLTSKDANGCIITTSVKVNQNVPKAFASTSVAATCGRPDGELTIGNVTGGTAPYTYSINGGSFQVSATFTDLAAGSYSITVKDAKGCTFTDEVGVSNVAGPVITAKTVASTCSAANGSIRVSNTSGGVSPYTYSIDGENFQSSTTFANLQAGTYTVTVKDANGCAGTVSVVLEDIAGPSDFALAGASSTCGASNATISVSDVDGGTAPYTYSKDGSNFQSSATFASLAAGEYTITVKDANGCTITKDIEVEDIAGPDNLALASTASTCGDSNGKIEVAGVTGGTAPYVFSLDGGSFQSELAFENVLAGEYTVTVKDANSCTFATSITVGNLPGPTSLTASATASTCGAANGTLTITEISGGQGPYTYALDGGNFGEELVFEYLMAGSHTITVKDVNGCVLSKSFTVTDIAGPSAVAATSQPASCQNNDGSISVGKVTGGTSAYTYSINGTTFQSSTSFTGLASGDYTVTVKDANGCTVTTSVKVNQNVPTNFASTTVASTCGASNASITVGSVTGGTAPYTYSTDGKNFQASATLDNLAAGTHRITVKDAKGCTFSKEVSVEDIAGPSALALAGKASTCGSTNATITVSGVTGGTAPYTFSIDGSNFQSGTSFGSLLAGDYTVTVKDANGCTYVQAITLEDIPGPSAFTASATASSCGRANGSITVTAVTDGTAPYTYSADGTNFQEASTLTGLLAGEHIITVKDANGCTVTMAVTVEDVAGPSGLELASTASTCGAANGSITVGKVTGGTAPYTYSMDGSAFQSGLAFSEVLAGEYTVTVKDTNGCTFSAKVTVEDIAGPTNLTASTTSTTCGASNGAISITGVTGGTAPYTYSIDGTNFQAAAAFAELAAGTHNITVKDANGCTYVKAIEVTNLEGPSAIAATTRAASCADNDGSITVGNITGGTAPYTYSINGKDFQSATSFTGLASGEYTITVKDANGCETTETMKVSKEGPADFAASTAASTCGGENGRISVVSVEGGVAPYTYSINGGSFQSSASFVSLLAGTYSITVKDANGCTYTDEVELTNIEGPSDLTASATTATCGNSNGQINVSAVTGGTAPYTYSKDGVNFQASATISGLAAGEYQVTVKDANGCTVVKAVTVANASGPEGFTVAGKATTCGAANGEATVSAVVGGKTPYTYSKDGTNFQPETTLTGLAAGSHTITVKDANGCTFIKQVVIENIAGPANYELATVATTCGAANGSITVSNVSGGTAPYSYALNEGSFQTSAAFAEVSAGEHTITVKDANGCTLVKQVTVTDVAGPAEIAAATTPTACTANNGTITVNGVTGGTAPYSYSLDGNSYQAAANFGSLAAGEYEVYVKDANGCSFSIKVTVGVKGPKEAAVAATDATCGEENGSITITSVTDGTKPLAYSIDGTTYQASATFASLAAGVYTITVKDAEGCTLEVTQEISNSGGATFVATGTDASCGTTNGRIVISDVSGSVSPYTYSVDGITFQNSPEFTGLAEGEYQVTVKDAAGCMNFEAVTIGNTPPITDLKATVSAPTCDQPSGQIKVDEVVGGTAPYTYSIDGTNFTASTTLADVAPGAYTLTVKDASGCTYSIEVQVEEGVSSELDYVHHLACSGGNTGEIAFKSTGANDQTQYSIDNGKTFQKDAVFKELAAGTYQLIAKFSASCTIQVGTVEVKEAEQMDVEVMPLTKAIGFEKSGSAAVTKISGGVGPYTYSLDGGSFSSDSVFTNLGAQEYTVRVRDSRGCEAEATFVIEGIDDIDIPNGFTPNGDGRNDTWVLKNLARLYPNCSVSVYNRWGSPVFTSKGYAKPWDGTYNGKRLPDGTYYCIIELGDGSAPIKSSITIMR</sequence>
<keyword evidence="1" id="KW-0732">Signal</keyword>
<keyword evidence="3" id="KW-1185">Reference proteome</keyword>
<dbReference type="InterPro" id="IPR013783">
    <property type="entry name" value="Ig-like_fold"/>
</dbReference>
<evidence type="ECO:0000313" key="3">
    <source>
        <dbReference type="Proteomes" id="UP000316727"/>
    </source>
</evidence>
<feature type="chain" id="PRO_5021239990" evidence="1">
    <location>
        <begin position="24"/>
        <end position="4420"/>
    </location>
</feature>
<dbReference type="Gene3D" id="2.60.40.740">
    <property type="match status" value="8"/>
</dbReference>
<accession>A0A501WAI2</accession>
<dbReference type="EMBL" id="VFRQ01000011">
    <property type="protein sequence ID" value="TPE42586.1"/>
    <property type="molecule type" value="Genomic_DNA"/>
</dbReference>
<proteinExistence type="predicted"/>
<evidence type="ECO:0000313" key="2">
    <source>
        <dbReference type="EMBL" id="TPE42586.1"/>
    </source>
</evidence>
<dbReference type="Gene3D" id="2.60.40.10">
    <property type="entry name" value="Immunoglobulins"/>
    <property type="match status" value="1"/>
</dbReference>
<dbReference type="Pfam" id="PF13585">
    <property type="entry name" value="CHU_C"/>
    <property type="match status" value="1"/>
</dbReference>
<dbReference type="Pfam" id="PF13573">
    <property type="entry name" value="SprB"/>
    <property type="match status" value="29"/>
</dbReference>
<dbReference type="InterPro" id="IPR026341">
    <property type="entry name" value="T9SS_type_B"/>
</dbReference>
<dbReference type="RefSeq" id="WP_140623026.1">
    <property type="nucleotide sequence ID" value="NZ_VFRQ01000011.1"/>
</dbReference>
<dbReference type="NCBIfam" id="TIGR04131">
    <property type="entry name" value="Bac_Flav_CTERM"/>
    <property type="match status" value="1"/>
</dbReference>
<protein>
    <submittedName>
        <fullName evidence="2">T9SS type B sorting domain-containing protein</fullName>
    </submittedName>
</protein>
<feature type="signal peptide" evidence="1">
    <location>
        <begin position="1"/>
        <end position="23"/>
    </location>
</feature>
<name>A0A501WAI2_9BACT</name>
<gene>
    <name evidence="2" type="ORF">FJM65_17375</name>
</gene>
<dbReference type="Proteomes" id="UP000316727">
    <property type="component" value="Unassembled WGS sequence"/>
</dbReference>
<dbReference type="SUPFAM" id="SSF101898">
    <property type="entry name" value="NHL repeat"/>
    <property type="match status" value="1"/>
</dbReference>
<organism evidence="2 3">
    <name type="scientific">Pontibacter mangrovi</name>
    <dbReference type="NCBI Taxonomy" id="2589816"/>
    <lineage>
        <taxon>Bacteria</taxon>
        <taxon>Pseudomonadati</taxon>
        <taxon>Bacteroidota</taxon>
        <taxon>Cytophagia</taxon>
        <taxon>Cytophagales</taxon>
        <taxon>Hymenobacteraceae</taxon>
        <taxon>Pontibacter</taxon>
    </lineage>
</organism>
<dbReference type="OrthoDB" id="7794186at2"/>
<dbReference type="InterPro" id="IPR025667">
    <property type="entry name" value="SprB_repeat"/>
</dbReference>